<proteinExistence type="predicted"/>
<gene>
    <name evidence="2" type="ORF">FANTH_13678</name>
</gene>
<feature type="domain" description="FAD-dependent urate hydroxylase HpyO/Asp monooxygenase CreE-like FAD/NAD(P)-binding" evidence="1">
    <location>
        <begin position="10"/>
        <end position="191"/>
    </location>
</feature>
<accession>A0A8H5DPD7</accession>
<dbReference type="PANTHER" id="PTHR40254:SF1">
    <property type="entry name" value="BLR0577 PROTEIN"/>
    <property type="match status" value="1"/>
</dbReference>
<dbReference type="Pfam" id="PF13454">
    <property type="entry name" value="NAD_binding_9"/>
    <property type="match status" value="1"/>
</dbReference>
<keyword evidence="3" id="KW-1185">Reference proteome</keyword>
<dbReference type="InterPro" id="IPR038732">
    <property type="entry name" value="HpyO/CreE_NAD-binding"/>
</dbReference>
<evidence type="ECO:0000313" key="3">
    <source>
        <dbReference type="Proteomes" id="UP000573603"/>
    </source>
</evidence>
<dbReference type="Proteomes" id="UP000573603">
    <property type="component" value="Unassembled WGS sequence"/>
</dbReference>
<evidence type="ECO:0000259" key="1">
    <source>
        <dbReference type="Pfam" id="PF13454"/>
    </source>
</evidence>
<organism evidence="2 3">
    <name type="scientific">Fusarium anthophilum</name>
    <dbReference type="NCBI Taxonomy" id="48485"/>
    <lineage>
        <taxon>Eukaryota</taxon>
        <taxon>Fungi</taxon>
        <taxon>Dikarya</taxon>
        <taxon>Ascomycota</taxon>
        <taxon>Pezizomycotina</taxon>
        <taxon>Sordariomycetes</taxon>
        <taxon>Hypocreomycetidae</taxon>
        <taxon>Hypocreales</taxon>
        <taxon>Nectriaceae</taxon>
        <taxon>Fusarium</taxon>
        <taxon>Fusarium fujikuroi species complex</taxon>
    </lineage>
</organism>
<protein>
    <recommendedName>
        <fullName evidence="1">FAD-dependent urate hydroxylase HpyO/Asp monooxygenase CreE-like FAD/NAD(P)-binding domain-containing protein</fullName>
    </recommendedName>
</protein>
<dbReference type="PANTHER" id="PTHR40254">
    <property type="entry name" value="BLR0577 PROTEIN"/>
    <property type="match status" value="1"/>
</dbReference>
<dbReference type="InterPro" id="IPR052189">
    <property type="entry name" value="L-asp_N-monooxygenase_NS-form"/>
</dbReference>
<sequence>MSPANEIQIAIVGAGPRGTSCLERLYASASELLREGGKLTVHIIDPYPPGPGRVWRVDQPPRLLMNIIASQVTLFTDGSVGCKGPHGEEHQGPSLYDWGKDADGFNLGPKDYPTRSQHGLYLQWAFDEIRNRARKGSYAIDIKVHRAKAVKLDNETERAGGFQVLTLAKCPCCDVAVVLSGLSAVILTQGHVDQLLDDKQQRFVEHAKAKARSGIRYFPPGNPADINFDAIGSGENVVLRGLGLVFFDYMILLTARRGGWFQRQDNGSFKYHKSGNEPMIYASSRRGIPYHTKGDDQKGLDQQHLPVFLTKHAVEDFRQRALNQKWPKFREEVWPLISKEVRLVYYKTLIRNEEWSGVRRESSKTENDILNILREETEQTPDNELSMVRKLELSEADAWSWDVLEKPQGSTEFSSMESWNDWLRQYLTKDVEHAKEGNVNNPVKAALDVLREIRNEIRLIVSNRGLEQHSYKEDLIDWFTGYNSFLSVGPPRRRVEQMISLMEAGVLQLLGPGLDVETREDGWLAKSKIGERKVQTVIDAAVPPPKLNNTADELLGYLYETKQCQAHRIGRQETGAIDITEEPYNIVEVNNKPHPRRFALGVPAEGVHWATTIQPRPFVDSISLRQTDAVARAALNLAAKDQSID</sequence>
<comment type="caution">
    <text evidence="2">The sequence shown here is derived from an EMBL/GenBank/DDBJ whole genome shotgun (WGS) entry which is preliminary data.</text>
</comment>
<dbReference type="EMBL" id="JABEVY010000504">
    <property type="protein sequence ID" value="KAF5230827.1"/>
    <property type="molecule type" value="Genomic_DNA"/>
</dbReference>
<reference evidence="2 3" key="1">
    <citation type="journal article" date="2020" name="BMC Genomics">
        <title>Correction to: Identification and distribution of gene clusters required for synthesis of sphingolipid metabolism inhibitors in diverse species of the filamentous fungus Fusarium.</title>
        <authorList>
            <person name="Kim H.S."/>
            <person name="Lohmar J.M."/>
            <person name="Busman M."/>
            <person name="Brown D.W."/>
            <person name="Naumann T.A."/>
            <person name="Divon H.H."/>
            <person name="Lysoe E."/>
            <person name="Uhlig S."/>
            <person name="Proctor R.H."/>
        </authorList>
    </citation>
    <scope>NUCLEOTIDE SEQUENCE [LARGE SCALE GENOMIC DNA]</scope>
    <source>
        <strain evidence="2 3">NRRL 25214</strain>
    </source>
</reference>
<dbReference type="AlphaFoldDB" id="A0A8H5DPD7"/>
<name>A0A8H5DPD7_9HYPO</name>
<evidence type="ECO:0000313" key="2">
    <source>
        <dbReference type="EMBL" id="KAF5230827.1"/>
    </source>
</evidence>